<accession>F4QEJ0</accession>
<keyword evidence="3" id="KW-1185">Reference proteome</keyword>
<feature type="region of interest" description="Disordered" evidence="1">
    <location>
        <begin position="374"/>
        <end position="441"/>
    </location>
</feature>
<dbReference type="InterPro" id="IPR052575">
    <property type="entry name" value="SSU_processome_comp_20"/>
</dbReference>
<dbReference type="AlphaFoldDB" id="F4QEJ0"/>
<proteinExistence type="predicted"/>
<gene>
    <name evidence="2" type="ORF">DFA_11865</name>
</gene>
<evidence type="ECO:0000313" key="2">
    <source>
        <dbReference type="EMBL" id="EGG14101.1"/>
    </source>
</evidence>
<evidence type="ECO:0000256" key="1">
    <source>
        <dbReference type="SAM" id="MobiDB-lite"/>
    </source>
</evidence>
<dbReference type="PANTHER" id="PTHR17695:SF11">
    <property type="entry name" value="SMALL SUBUNIT PROCESSOME COMPONENT 20 HOMOLOG"/>
    <property type="match status" value="1"/>
</dbReference>
<feature type="compositionally biased region" description="Low complexity" evidence="1">
    <location>
        <begin position="1"/>
        <end position="14"/>
    </location>
</feature>
<dbReference type="InterPro" id="IPR011989">
    <property type="entry name" value="ARM-like"/>
</dbReference>
<dbReference type="GeneID" id="14866562"/>
<dbReference type="EMBL" id="GL883029">
    <property type="protein sequence ID" value="EGG14101.1"/>
    <property type="molecule type" value="Genomic_DNA"/>
</dbReference>
<feature type="compositionally biased region" description="Acidic residues" evidence="1">
    <location>
        <begin position="89"/>
        <end position="99"/>
    </location>
</feature>
<name>F4QEJ0_CACFS</name>
<feature type="compositionally biased region" description="Low complexity" evidence="1">
    <location>
        <begin position="24"/>
        <end position="36"/>
    </location>
</feature>
<protein>
    <submittedName>
        <fullName evidence="2">HEAT repeat-containing protein</fullName>
    </submittedName>
</protein>
<feature type="region of interest" description="Disordered" evidence="1">
    <location>
        <begin position="82"/>
        <end position="101"/>
    </location>
</feature>
<dbReference type="STRING" id="1054147.F4QEJ0"/>
<dbReference type="GO" id="GO:0032040">
    <property type="term" value="C:small-subunit processome"/>
    <property type="evidence" value="ECO:0007669"/>
    <property type="project" value="TreeGrafter"/>
</dbReference>
<feature type="region of interest" description="Disordered" evidence="1">
    <location>
        <begin position="1"/>
        <end position="52"/>
    </location>
</feature>
<dbReference type="GO" id="GO:0030686">
    <property type="term" value="C:90S preribosome"/>
    <property type="evidence" value="ECO:0007669"/>
    <property type="project" value="TreeGrafter"/>
</dbReference>
<organism evidence="2 3">
    <name type="scientific">Cavenderia fasciculata</name>
    <name type="common">Slime mold</name>
    <name type="synonym">Dictyostelium fasciculatum</name>
    <dbReference type="NCBI Taxonomy" id="261658"/>
    <lineage>
        <taxon>Eukaryota</taxon>
        <taxon>Amoebozoa</taxon>
        <taxon>Evosea</taxon>
        <taxon>Eumycetozoa</taxon>
        <taxon>Dictyostelia</taxon>
        <taxon>Acytosteliales</taxon>
        <taxon>Cavenderiaceae</taxon>
        <taxon>Cavenderia</taxon>
    </lineage>
</organism>
<reference evidence="3" key="1">
    <citation type="journal article" date="2011" name="Genome Res.">
        <title>Phylogeny-wide analysis of social amoeba genomes highlights ancient origins for complex intercellular communication.</title>
        <authorList>
            <person name="Heidel A.J."/>
            <person name="Lawal H.M."/>
            <person name="Felder M."/>
            <person name="Schilde C."/>
            <person name="Helps N.R."/>
            <person name="Tunggal B."/>
            <person name="Rivero F."/>
            <person name="John U."/>
            <person name="Schleicher M."/>
            <person name="Eichinger L."/>
            <person name="Platzer M."/>
            <person name="Noegel A.A."/>
            <person name="Schaap P."/>
            <person name="Gloeckner G."/>
        </authorList>
    </citation>
    <scope>NUCLEOTIDE SEQUENCE [LARGE SCALE GENOMIC DNA]</scope>
    <source>
        <strain evidence="3">SH3</strain>
    </source>
</reference>
<dbReference type="PANTHER" id="PTHR17695">
    <property type="entry name" value="SMALL SUBUNIT PROCESSOME COMPONENT 20 HOMOLOG"/>
    <property type="match status" value="1"/>
</dbReference>
<dbReference type="InterPro" id="IPR016024">
    <property type="entry name" value="ARM-type_fold"/>
</dbReference>
<dbReference type="RefSeq" id="XP_004350809.1">
    <property type="nucleotide sequence ID" value="XM_004350758.1"/>
</dbReference>
<dbReference type="KEGG" id="dfa:DFA_11865"/>
<dbReference type="Gene3D" id="1.25.10.10">
    <property type="entry name" value="Leucine-rich Repeat Variant"/>
    <property type="match status" value="1"/>
</dbReference>
<dbReference type="SUPFAM" id="SSF48371">
    <property type="entry name" value="ARM repeat"/>
    <property type="match status" value="1"/>
</dbReference>
<sequence>MAKNTNTSKTNNKGGNVGIKKTPTTSSNTAAASSSSILTNKKKSESAPSLSQMVEKVDSENIDLTIIQNQYLDKLQSTTESDTINGMDIDSEDDYDDTPEQGYENRYKYRGFNAKIGKIDISTFNKRVGDRIIEVQSDNDSYFVMTLQQWTDNNLTLHYSNFRDDINAITYMTALPQVLLHKDELIRIIIKHLQVPNSMALKAILSVLAALSRDLRSEFYESFLPVLQVLIQLLQIQPNSGKPVLTSEAIEEIFTSICFMFKFLEKYILKDFITLYKIYSQLFTHKKHYIRRFAAEGLAFLVRKIGVESVEPLLEEMFRLAQDDSSYSYADSFSYLLFGTVKGVKGRFHSRTEILLPVIFRLHGGQVTVEIPVHENDASPDGGTWQKRDRRIKPSVDVSAQRGGAAGADGKGGKEAEPGAQPAPLEPSQRILQYRGSMGVT</sequence>
<evidence type="ECO:0000313" key="3">
    <source>
        <dbReference type="Proteomes" id="UP000007797"/>
    </source>
</evidence>
<dbReference type="OrthoDB" id="360653at2759"/>
<dbReference type="Proteomes" id="UP000007797">
    <property type="component" value="Unassembled WGS sequence"/>
</dbReference>